<evidence type="ECO:0000313" key="3">
    <source>
        <dbReference type="Proteomes" id="UP000283509"/>
    </source>
</evidence>
<accession>A0A3R7NAS3</accession>
<comment type="caution">
    <text evidence="2">The sequence shown here is derived from an EMBL/GenBank/DDBJ whole genome shotgun (WGS) entry which is preliminary data.</text>
</comment>
<proteinExistence type="predicted"/>
<feature type="compositionally biased region" description="Basic and acidic residues" evidence="1">
    <location>
        <begin position="78"/>
        <end position="90"/>
    </location>
</feature>
<sequence length="162" mass="17729">RVISSSAGKLRKGRAPGEMERLTDKVRDTVATHMPSKGNSGGQKKKRRKKGGGGGGGGGGKDRSTDPSKHTRLPLSRAPHEPHDPSKKQENQPQARRRNGRWRRAGPPPRRSRSGRGGPTGATLRRLAPGPHARARPTRRMPTRHKPKTTTMVHRPSRARPV</sequence>
<dbReference type="EMBL" id="QCYY01000891">
    <property type="protein sequence ID" value="ROT82054.1"/>
    <property type="molecule type" value="Genomic_DNA"/>
</dbReference>
<feature type="compositionally biased region" description="Basic and acidic residues" evidence="1">
    <location>
        <begin position="15"/>
        <end position="30"/>
    </location>
</feature>
<gene>
    <name evidence="2" type="ORF">C7M84_024781</name>
</gene>
<evidence type="ECO:0000256" key="1">
    <source>
        <dbReference type="SAM" id="MobiDB-lite"/>
    </source>
</evidence>
<dbReference type="AlphaFoldDB" id="A0A3R7NAS3"/>
<reference evidence="2 3" key="2">
    <citation type="submission" date="2019-01" db="EMBL/GenBank/DDBJ databases">
        <title>The decoding of complex shrimp genome reveals the adaptation for benthos swimmer, frequently molting mechanism and breeding impact on genome.</title>
        <authorList>
            <person name="Sun Y."/>
            <person name="Gao Y."/>
            <person name="Yu Y."/>
        </authorList>
    </citation>
    <scope>NUCLEOTIDE SEQUENCE [LARGE SCALE GENOMIC DNA]</scope>
    <source>
        <tissue evidence="2">Muscle</tissue>
    </source>
</reference>
<name>A0A3R7NAS3_PENVA</name>
<feature type="compositionally biased region" description="Basic and acidic residues" evidence="1">
    <location>
        <begin position="60"/>
        <end position="69"/>
    </location>
</feature>
<feature type="region of interest" description="Disordered" evidence="1">
    <location>
        <begin position="1"/>
        <end position="162"/>
    </location>
</feature>
<protein>
    <submittedName>
        <fullName evidence="2">Uncharacterized protein</fullName>
    </submittedName>
</protein>
<dbReference type="Proteomes" id="UP000283509">
    <property type="component" value="Unassembled WGS sequence"/>
</dbReference>
<feature type="compositionally biased region" description="Basic residues" evidence="1">
    <location>
        <begin position="95"/>
        <end position="114"/>
    </location>
</feature>
<organism evidence="2 3">
    <name type="scientific">Penaeus vannamei</name>
    <name type="common">Whiteleg shrimp</name>
    <name type="synonym">Litopenaeus vannamei</name>
    <dbReference type="NCBI Taxonomy" id="6689"/>
    <lineage>
        <taxon>Eukaryota</taxon>
        <taxon>Metazoa</taxon>
        <taxon>Ecdysozoa</taxon>
        <taxon>Arthropoda</taxon>
        <taxon>Crustacea</taxon>
        <taxon>Multicrustacea</taxon>
        <taxon>Malacostraca</taxon>
        <taxon>Eumalacostraca</taxon>
        <taxon>Eucarida</taxon>
        <taxon>Decapoda</taxon>
        <taxon>Dendrobranchiata</taxon>
        <taxon>Penaeoidea</taxon>
        <taxon>Penaeidae</taxon>
        <taxon>Penaeus</taxon>
    </lineage>
</organism>
<keyword evidence="3" id="KW-1185">Reference proteome</keyword>
<reference evidence="2 3" key="1">
    <citation type="submission" date="2018-04" db="EMBL/GenBank/DDBJ databases">
        <authorList>
            <person name="Zhang X."/>
            <person name="Yuan J."/>
            <person name="Li F."/>
            <person name="Xiang J."/>
        </authorList>
    </citation>
    <scope>NUCLEOTIDE SEQUENCE [LARGE SCALE GENOMIC DNA]</scope>
    <source>
        <tissue evidence="2">Muscle</tissue>
    </source>
</reference>
<feature type="compositionally biased region" description="Basic residues" evidence="1">
    <location>
        <begin position="133"/>
        <end position="148"/>
    </location>
</feature>
<feature type="non-terminal residue" evidence="2">
    <location>
        <position position="1"/>
    </location>
</feature>
<evidence type="ECO:0000313" key="2">
    <source>
        <dbReference type="EMBL" id="ROT82054.1"/>
    </source>
</evidence>